<dbReference type="SUPFAM" id="SSF140591">
    <property type="entry name" value="Type III secretion system domain"/>
    <property type="match status" value="1"/>
</dbReference>
<dbReference type="InterPro" id="IPR013351">
    <property type="entry name" value="T3SS_TyeA-rel"/>
</dbReference>
<protein>
    <recommendedName>
        <fullName evidence="1">Type III secretion system effector delivery regulator TyeA domain-containing protein</fullName>
    </recommendedName>
</protein>
<dbReference type="EMBL" id="NSIT01000049">
    <property type="protein sequence ID" value="PJE79765.1"/>
    <property type="molecule type" value="Genomic_DNA"/>
</dbReference>
<dbReference type="InterPro" id="IPR038347">
    <property type="entry name" value="TyeA_sf"/>
</dbReference>
<organism evidence="2">
    <name type="scientific">invertebrate metagenome</name>
    <dbReference type="NCBI Taxonomy" id="1711999"/>
    <lineage>
        <taxon>unclassified sequences</taxon>
        <taxon>metagenomes</taxon>
        <taxon>organismal metagenomes</taxon>
    </lineage>
</organism>
<evidence type="ECO:0000259" key="1">
    <source>
        <dbReference type="Pfam" id="PF09059"/>
    </source>
</evidence>
<dbReference type="InterPro" id="IPR015144">
    <property type="entry name" value="T3SS_TyeA"/>
</dbReference>
<proteinExistence type="predicted"/>
<evidence type="ECO:0000313" key="2">
    <source>
        <dbReference type="EMBL" id="PJE79765.1"/>
    </source>
</evidence>
<comment type="caution">
    <text evidence="2">The sequence shown here is derived from an EMBL/GenBank/DDBJ whole genome shotgun (WGS) entry which is preliminary data.</text>
</comment>
<accession>A0A2H9T929</accession>
<name>A0A2H9T929_9ZZZZ</name>
<feature type="domain" description="Type III secretion system effector delivery regulator TyeA" evidence="1">
    <location>
        <begin position="10"/>
        <end position="88"/>
    </location>
</feature>
<gene>
    <name evidence="2" type="ORF">CI610_01267</name>
</gene>
<dbReference type="NCBIfam" id="TIGR02511">
    <property type="entry name" value="type_III_tyeA"/>
    <property type="match status" value="1"/>
</dbReference>
<sequence length="121" mass="13559">MDKQVIEGILLEQILSMIEQQWVTESDFAKIPGQMNVHGIEAEIFVMTRIVDIVRTIPEEVFSNDETKQALLAAAQECLDSKIEQEAEDELEDSTNMDYGYGVIGENTIHHSVSNSGQEDS</sequence>
<dbReference type="Pfam" id="PF09059">
    <property type="entry name" value="TyeA"/>
    <property type="match status" value="1"/>
</dbReference>
<reference evidence="2" key="1">
    <citation type="journal article" date="2017" name="Appl. Environ. Microbiol.">
        <title>Molecular characterization of an Endozoicomonas-like organism causing infection in king scallop Pecten maximus L.</title>
        <authorList>
            <person name="Cano I."/>
            <person name="van Aerle R."/>
            <person name="Ross S."/>
            <person name="Verner-Jeffreys D.W."/>
            <person name="Paley R.K."/>
            <person name="Rimmer G."/>
            <person name="Ryder D."/>
            <person name="Hooper P."/>
            <person name="Stone D."/>
            <person name="Feist S.W."/>
        </authorList>
    </citation>
    <scope>NUCLEOTIDE SEQUENCE</scope>
</reference>
<dbReference type="AlphaFoldDB" id="A0A2H9T929"/>
<dbReference type="Gene3D" id="1.20.1280.80">
    <property type="match status" value="1"/>
</dbReference>